<feature type="domain" description="PilZ" evidence="5">
    <location>
        <begin position="134"/>
        <end position="247"/>
    </location>
</feature>
<sequence length="261" mass="28945">MSAGSHDAAPHAAIVRDDDEDDHARYLVRNPLRVHQLLRQLVEQRALLNAHIGGRDQGFPSAVLEIDEAQGQLLLDGSPHEATNRAAEQAGYLLCLARLDRVLVRFHVHHLRRERNGRHLAFRAPLPDSIVHLQRRELYRLETPVTASPLLLLPAADGRVATLAMRVVDISGGGLAITTPAACPVFGMQKHYEAELSLPDGPDLRVGLVACNQHIQTLPNGTQVNRVGLRFEHLPRGGDRAIQRYILRIDRQRSARRNGDG</sequence>
<comment type="caution">
    <text evidence="7">The sequence shown here is derived from an EMBL/GenBank/DDBJ whole genome shotgun (WGS) entry which is preliminary data.</text>
</comment>
<dbReference type="Pfam" id="PF07238">
    <property type="entry name" value="PilZ"/>
    <property type="match status" value="1"/>
</dbReference>
<organism evidence="7 8">
    <name type="scientific">Stenotrophomonas tumulicola</name>
    <dbReference type="NCBI Taxonomy" id="1685415"/>
    <lineage>
        <taxon>Bacteria</taxon>
        <taxon>Pseudomonadati</taxon>
        <taxon>Pseudomonadota</taxon>
        <taxon>Gammaproteobacteria</taxon>
        <taxon>Lysobacterales</taxon>
        <taxon>Lysobacteraceae</taxon>
        <taxon>Stenotrophomonas</taxon>
    </lineage>
</organism>
<comment type="subcellular location">
    <subcellularLocation>
        <location evidence="4">Bacterial flagellum basal body</location>
    </subcellularLocation>
</comment>
<dbReference type="RefSeq" id="WP_182338325.1">
    <property type="nucleotide sequence ID" value="NZ_JACGXS010000001.1"/>
</dbReference>
<gene>
    <name evidence="4" type="primary">ycgR</name>
    <name evidence="7" type="ORF">H4O11_05475</name>
</gene>
<keyword evidence="1 4" id="KW-0973">c-di-GMP</keyword>
<dbReference type="InterPro" id="IPR023787">
    <property type="entry name" value="T3SS_YcgR"/>
</dbReference>
<evidence type="ECO:0000259" key="6">
    <source>
        <dbReference type="Pfam" id="PF07317"/>
    </source>
</evidence>
<dbReference type="GO" id="GO:0035438">
    <property type="term" value="F:cyclic-di-GMP binding"/>
    <property type="evidence" value="ECO:0007669"/>
    <property type="project" value="UniProtKB-UniRule"/>
</dbReference>
<evidence type="ECO:0000256" key="2">
    <source>
        <dbReference type="ARBA" id="ARBA00022741"/>
    </source>
</evidence>
<keyword evidence="7" id="KW-0282">Flagellum</keyword>
<evidence type="ECO:0000313" key="7">
    <source>
        <dbReference type="EMBL" id="MBA8681254.1"/>
    </source>
</evidence>
<dbReference type="Proteomes" id="UP000547058">
    <property type="component" value="Unassembled WGS sequence"/>
</dbReference>
<dbReference type="InterPro" id="IPR012349">
    <property type="entry name" value="Split_barrel_FMN-bd"/>
</dbReference>
<protein>
    <recommendedName>
        <fullName evidence="4">Flagellar brake protein YcgR</fullName>
    </recommendedName>
    <alternativeName>
        <fullName evidence="4">Cyclic di-GMP binding protein YcgR</fullName>
    </alternativeName>
</protein>
<name>A0A7W3FKM6_9GAMM</name>
<dbReference type="GO" id="GO:0071973">
    <property type="term" value="P:bacterial-type flagellum-dependent cell motility"/>
    <property type="evidence" value="ECO:0007669"/>
    <property type="project" value="UniProtKB-UniRule"/>
</dbReference>
<dbReference type="Gene3D" id="2.30.110.10">
    <property type="entry name" value="Electron Transport, Fmn-binding Protein, Chain A"/>
    <property type="match status" value="1"/>
</dbReference>
<keyword evidence="8" id="KW-1185">Reference proteome</keyword>
<comment type="function">
    <text evidence="4">Acts as a flagellar brake, regulating swimming and swarming in a bis-(3'-5') cyclic diguanylic acid (c-di-GMP)-dependent manner. Binds 1 c-di-GMP dimer per subunit. Increasing levels of c-di-GMP lead to decreased motility.</text>
</comment>
<dbReference type="Gene3D" id="2.40.10.220">
    <property type="entry name" value="predicted glycosyltransferase like domains"/>
    <property type="match status" value="1"/>
</dbReference>
<feature type="domain" description="Type III secretion system flagellar brake protein YcgR PilZN" evidence="6">
    <location>
        <begin position="26"/>
        <end position="131"/>
    </location>
</feature>
<keyword evidence="7" id="KW-0969">Cilium</keyword>
<dbReference type="AlphaFoldDB" id="A0A7W3FKM6"/>
<comment type="subunit">
    <text evidence="4">Monomer. Interacts with the flagellar basal bodies.</text>
</comment>
<dbReference type="HAMAP" id="MF_01457">
    <property type="entry name" value="YcgR"/>
    <property type="match status" value="1"/>
</dbReference>
<evidence type="ECO:0000256" key="3">
    <source>
        <dbReference type="ARBA" id="ARBA00023143"/>
    </source>
</evidence>
<dbReference type="GO" id="GO:0009425">
    <property type="term" value="C:bacterial-type flagellum basal body"/>
    <property type="evidence" value="ECO:0007669"/>
    <property type="project" value="UniProtKB-SubCell"/>
</dbReference>
<evidence type="ECO:0000256" key="1">
    <source>
        <dbReference type="ARBA" id="ARBA00022636"/>
    </source>
</evidence>
<dbReference type="GO" id="GO:0071945">
    <property type="term" value="P:regulation of bacterial-type flagellum-dependent cell motility by regulation of motor speed"/>
    <property type="evidence" value="ECO:0007669"/>
    <property type="project" value="UniProtKB-UniRule"/>
</dbReference>
<evidence type="ECO:0000313" key="8">
    <source>
        <dbReference type="Proteomes" id="UP000547058"/>
    </source>
</evidence>
<proteinExistence type="inferred from homology"/>
<keyword evidence="7" id="KW-0966">Cell projection</keyword>
<evidence type="ECO:0000259" key="5">
    <source>
        <dbReference type="Pfam" id="PF07238"/>
    </source>
</evidence>
<dbReference type="EMBL" id="JACGXS010000001">
    <property type="protein sequence ID" value="MBA8681254.1"/>
    <property type="molecule type" value="Genomic_DNA"/>
</dbReference>
<comment type="similarity">
    <text evidence="4">Belongs to the YcgR family.</text>
</comment>
<dbReference type="InterPro" id="IPR009926">
    <property type="entry name" value="T3SS_YcgR_PilZN"/>
</dbReference>
<reference evidence="7 8" key="1">
    <citation type="submission" date="2020-08" db="EMBL/GenBank/DDBJ databases">
        <title>Stenotrophomonas tumulicola JCM 30961.</title>
        <authorList>
            <person name="Deng Y."/>
        </authorList>
    </citation>
    <scope>NUCLEOTIDE SEQUENCE [LARGE SCALE GENOMIC DNA]</scope>
    <source>
        <strain evidence="7 8">JCM 30961</strain>
    </source>
</reference>
<accession>A0A7W3FKM6</accession>
<keyword evidence="3 4" id="KW-0975">Bacterial flagellum</keyword>
<keyword evidence="2 4" id="KW-0547">Nucleotide-binding</keyword>
<dbReference type="Pfam" id="PF07317">
    <property type="entry name" value="PilZN"/>
    <property type="match status" value="1"/>
</dbReference>
<dbReference type="InterPro" id="IPR009875">
    <property type="entry name" value="PilZ_domain"/>
</dbReference>
<evidence type="ECO:0000256" key="4">
    <source>
        <dbReference type="HAMAP-Rule" id="MF_01457"/>
    </source>
</evidence>